<dbReference type="Proteomes" id="UP001438490">
    <property type="component" value="Segment"/>
</dbReference>
<accession>A0AAX4MX52</accession>
<organism evidence="1 2">
    <name type="scientific">Pseudomonas phage vB_PpuM-Amme-3</name>
    <dbReference type="NCBI Taxonomy" id="3132617"/>
    <lineage>
        <taxon>Viruses</taxon>
        <taxon>Duplodnaviria</taxon>
        <taxon>Heunggongvirae</taxon>
        <taxon>Uroviricota</taxon>
        <taxon>Caudoviricetes</taxon>
        <taxon>Vandenendeviridae</taxon>
        <taxon>Gorskivirinae</taxon>
        <taxon>Tartuvirus</taxon>
        <taxon>Tartuvirus amme3</taxon>
    </lineage>
</organism>
<gene>
    <name evidence="1" type="ORF">Amme3_00034</name>
</gene>
<evidence type="ECO:0000313" key="2">
    <source>
        <dbReference type="Proteomes" id="UP001438490"/>
    </source>
</evidence>
<proteinExistence type="predicted"/>
<protein>
    <submittedName>
        <fullName evidence="1">Uncharacterized protein</fullName>
    </submittedName>
</protein>
<dbReference type="EMBL" id="PP496413">
    <property type="protein sequence ID" value="WYV99030.1"/>
    <property type="molecule type" value="Genomic_DNA"/>
</dbReference>
<keyword evidence="2" id="KW-1185">Reference proteome</keyword>
<evidence type="ECO:0000313" key="1">
    <source>
        <dbReference type="EMBL" id="WYV99030.1"/>
    </source>
</evidence>
<reference evidence="1 2" key="1">
    <citation type="submission" date="2024-03" db="EMBL/GenBank/DDBJ databases">
        <title>Isolation and characterization of a phage collection against Pseudomonas putida.</title>
        <authorList>
            <person name="Brauer A."/>
            <person name="Rosendahl S."/>
            <person name="Kangsep A."/>
            <person name="Rikberg R."/>
            <person name="Lewanczyk A.C."/>
            <person name="Horak R."/>
            <person name="Tamman H."/>
        </authorList>
    </citation>
    <scope>NUCLEOTIDE SEQUENCE [LARGE SCALE GENOMIC DNA]</scope>
</reference>
<name>A0AAX4MX52_9CAUD</name>
<sequence length="93" mass="10453">MADKNLKFVDTFRDEFTISLSDTRMAISIERHPNGQTPSILCMTHEDTIRLRDELNKRFPVAQVKTVVGDVHIDSRTPTGITINATGNVIINN</sequence>